<feature type="region of interest" description="Disordered" evidence="1">
    <location>
        <begin position="53"/>
        <end position="74"/>
    </location>
</feature>
<protein>
    <submittedName>
        <fullName evidence="2">Uncharacterized protein</fullName>
    </submittedName>
</protein>
<comment type="caution">
    <text evidence="2">The sequence shown here is derived from an EMBL/GenBank/DDBJ whole genome shotgun (WGS) entry which is preliminary data.</text>
</comment>
<proteinExistence type="predicted"/>
<dbReference type="AlphaFoldDB" id="A0A6A5GEF5"/>
<dbReference type="Proteomes" id="UP000483820">
    <property type="component" value="Chromosome V"/>
</dbReference>
<evidence type="ECO:0000256" key="1">
    <source>
        <dbReference type="SAM" id="MobiDB-lite"/>
    </source>
</evidence>
<dbReference type="GeneID" id="78776780"/>
<evidence type="ECO:0000313" key="2">
    <source>
        <dbReference type="EMBL" id="KAF1752819.1"/>
    </source>
</evidence>
<name>A0A6A5GEF5_CAERE</name>
<dbReference type="EMBL" id="WUAV01000005">
    <property type="protein sequence ID" value="KAF1752819.1"/>
    <property type="molecule type" value="Genomic_DNA"/>
</dbReference>
<reference evidence="2 3" key="1">
    <citation type="submission" date="2019-12" db="EMBL/GenBank/DDBJ databases">
        <title>Chromosome-level assembly of the Caenorhabditis remanei genome.</title>
        <authorList>
            <person name="Teterina A.A."/>
            <person name="Willis J.H."/>
            <person name="Phillips P.C."/>
        </authorList>
    </citation>
    <scope>NUCLEOTIDE SEQUENCE [LARGE SCALE GENOMIC DNA]</scope>
    <source>
        <strain evidence="2 3">PX506</strain>
        <tissue evidence="2">Whole organism</tissue>
    </source>
</reference>
<evidence type="ECO:0000313" key="3">
    <source>
        <dbReference type="Proteomes" id="UP000483820"/>
    </source>
</evidence>
<dbReference type="KEGG" id="crq:GCK72_019374"/>
<accession>A0A6A5GEF5</accession>
<organism evidence="2 3">
    <name type="scientific">Caenorhabditis remanei</name>
    <name type="common">Caenorhabditis vulgaris</name>
    <dbReference type="NCBI Taxonomy" id="31234"/>
    <lineage>
        <taxon>Eukaryota</taxon>
        <taxon>Metazoa</taxon>
        <taxon>Ecdysozoa</taxon>
        <taxon>Nematoda</taxon>
        <taxon>Chromadorea</taxon>
        <taxon>Rhabditida</taxon>
        <taxon>Rhabditina</taxon>
        <taxon>Rhabditomorpha</taxon>
        <taxon>Rhabditoidea</taxon>
        <taxon>Rhabditidae</taxon>
        <taxon>Peloderinae</taxon>
        <taxon>Caenorhabditis</taxon>
    </lineage>
</organism>
<sequence>MPVSSYDDLVPALVESSGEGMASGIESFRFEAQIKTKRFLTCGALLPKNDDREKAHVGTEHRRRAAEMSSNLMV</sequence>
<dbReference type="RefSeq" id="XP_053581907.1">
    <property type="nucleotide sequence ID" value="XM_053732994.1"/>
</dbReference>
<dbReference type="CTD" id="78776780"/>
<gene>
    <name evidence="2" type="ORF">GCK72_019374</name>
</gene>